<evidence type="ECO:0000313" key="3">
    <source>
        <dbReference type="Proteomes" id="UP000005019"/>
    </source>
</evidence>
<sequence>MNTFAITPTRAAKTVVSASGFALALLSGSAAAQTTFDVIGPHEYDLPVNFDQPFNVFVQYATVQRDSRLFDSDGDRQRGSSAQKIIGLSKYVRFWTPDSNRNIGLAFEVIQPTVGIRDRNSPDPDTRHISGFGDTITGAAIWYKPTPGSTLGFQTFLQVPIGDKDVSDTNWKNLSSLLWYAPLTDRIAWTGDLGFVAQSRKDDGTRPGMLWHTNNRFGYRVNDWLEPFAGVDYERISGRNGAGDSWGLDGSLGVMFHYYGNQSIALRYSHGIEGENRPVNNSINVKYAYVW</sequence>
<feature type="chain" id="PRO_5003325859" description="Transporter" evidence="1">
    <location>
        <begin position="33"/>
        <end position="291"/>
    </location>
</feature>
<comment type="caution">
    <text evidence="2">The sequence shown here is derived from an EMBL/GenBank/DDBJ whole genome shotgun (WGS) entry which is preliminary data.</text>
</comment>
<evidence type="ECO:0000313" key="2">
    <source>
        <dbReference type="EMBL" id="EGK71005.1"/>
    </source>
</evidence>
<dbReference type="Proteomes" id="UP000005019">
    <property type="component" value="Unassembled WGS sequence"/>
</dbReference>
<dbReference type="AlphaFoldDB" id="F5RDM4"/>
<accession>F5RDM4</accession>
<evidence type="ECO:0008006" key="4">
    <source>
        <dbReference type="Google" id="ProtNLM"/>
    </source>
</evidence>
<dbReference type="RefSeq" id="WP_008061938.1">
    <property type="nucleotide sequence ID" value="NZ_AFHG01000052.1"/>
</dbReference>
<proteinExistence type="predicted"/>
<feature type="signal peptide" evidence="1">
    <location>
        <begin position="1"/>
        <end position="32"/>
    </location>
</feature>
<dbReference type="STRING" id="1000565.METUNv1_02391"/>
<dbReference type="eggNOG" id="COG4313">
    <property type="taxonomic scope" value="Bacteria"/>
</dbReference>
<keyword evidence="1" id="KW-0732">Signal</keyword>
<organism evidence="2 3">
    <name type="scientific">Methyloversatilis universalis (strain ATCC BAA-1314 / DSM 25237 / JCM 13912 / CCUG 52030 / FAM5)</name>
    <dbReference type="NCBI Taxonomy" id="1000565"/>
    <lineage>
        <taxon>Bacteria</taxon>
        <taxon>Pseudomonadati</taxon>
        <taxon>Pseudomonadota</taxon>
        <taxon>Betaproteobacteria</taxon>
        <taxon>Nitrosomonadales</taxon>
        <taxon>Sterolibacteriaceae</taxon>
        <taxon>Methyloversatilis</taxon>
    </lineage>
</organism>
<dbReference type="OrthoDB" id="5981827at2"/>
<reference evidence="2 3" key="1">
    <citation type="journal article" date="2011" name="J. Bacteriol.">
        <title>Genome sequence of Methyloversatilis universalis FAM5T, a methylotrophic representative of the order Rhodocyclales.</title>
        <authorList>
            <person name="Kittichotirat W."/>
            <person name="Good N.M."/>
            <person name="Hall R."/>
            <person name="Bringel F."/>
            <person name="Lajus A."/>
            <person name="Medigue C."/>
            <person name="Smalley N.E."/>
            <person name="Beck D."/>
            <person name="Bumgarner R."/>
            <person name="Vuilleumier S."/>
            <person name="Kalyuzhnaya M.G."/>
        </authorList>
    </citation>
    <scope>NUCLEOTIDE SEQUENCE [LARGE SCALE GENOMIC DNA]</scope>
    <source>
        <strain evidence="3">ATCC BAA-1314 / JCM 13912 / FAM5</strain>
    </source>
</reference>
<keyword evidence="3" id="KW-1185">Reference proteome</keyword>
<evidence type="ECO:0000256" key="1">
    <source>
        <dbReference type="SAM" id="SignalP"/>
    </source>
</evidence>
<name>F5RDM4_METUF</name>
<dbReference type="Pfam" id="PF13557">
    <property type="entry name" value="Phenol_MetA_deg"/>
    <property type="match status" value="1"/>
</dbReference>
<dbReference type="EMBL" id="AFHG01000052">
    <property type="protein sequence ID" value="EGK71005.1"/>
    <property type="molecule type" value="Genomic_DNA"/>
</dbReference>
<gene>
    <name evidence="2" type="ORF">METUNv1_02391</name>
</gene>
<dbReference type="InterPro" id="IPR025737">
    <property type="entry name" value="FApF"/>
</dbReference>
<protein>
    <recommendedName>
        <fullName evidence="4">Transporter</fullName>
    </recommendedName>
</protein>